<organism evidence="2 3">
    <name type="scientific">Flavobacterium arcticum</name>
    <dbReference type="NCBI Taxonomy" id="1784713"/>
    <lineage>
        <taxon>Bacteria</taxon>
        <taxon>Pseudomonadati</taxon>
        <taxon>Bacteroidota</taxon>
        <taxon>Flavobacteriia</taxon>
        <taxon>Flavobacteriales</taxon>
        <taxon>Flavobacteriaceae</taxon>
        <taxon>Flavobacterium</taxon>
    </lineage>
</organism>
<dbReference type="Pfam" id="PF01497">
    <property type="entry name" value="Peripla_BP_2"/>
    <property type="match status" value="1"/>
</dbReference>
<dbReference type="OrthoDB" id="9797736at2"/>
<dbReference type="SUPFAM" id="SSF53807">
    <property type="entry name" value="Helical backbone' metal receptor"/>
    <property type="match status" value="1"/>
</dbReference>
<dbReference type="PROSITE" id="PS50983">
    <property type="entry name" value="FE_B12_PBP"/>
    <property type="match status" value="1"/>
</dbReference>
<protein>
    <submittedName>
        <fullName evidence="2">Hemin ABC transporter substrate-binding protein</fullName>
    </submittedName>
</protein>
<evidence type="ECO:0000259" key="1">
    <source>
        <dbReference type="PROSITE" id="PS50983"/>
    </source>
</evidence>
<accession>A0A345HAL3</accession>
<proteinExistence type="predicted"/>
<dbReference type="InterPro" id="IPR050902">
    <property type="entry name" value="ABC_Transporter_SBP"/>
</dbReference>
<sequence length="293" mass="31267">MKHLIKTVTVALVLLATVSCKKEQKQTEENTVANDTVAKTEQRIISLNGALTEMVSALGHQDEIVGVDVTSTYPEQLKESAQNLGHTSKISIESIMALQPTLVLATREGISPELIEKIELSGITTYVFEREFSPYGAKKTVAEVADILDSKNVKEVQDKIDADLAKIVPLEKAQKVLFIYAGHGPLMVSGKNTPVDKVITLAGGTNAIEGFDDYKPLTPEALVKGNPDVILMFNSGLASLSGIDGVLKIQGIAETNAGKNKNVIAMDGGLLAGFGPRLGEAALELNSKLSENK</sequence>
<reference evidence="2 3" key="1">
    <citation type="submission" date="2018-07" db="EMBL/GenBank/DDBJ databases">
        <title>Complete genome sequence of Flavobacterium arcticum type strain SM1502T.</title>
        <authorList>
            <person name="Li Y."/>
            <person name="Li D.-D."/>
        </authorList>
    </citation>
    <scope>NUCLEOTIDE SEQUENCE [LARGE SCALE GENOMIC DNA]</scope>
    <source>
        <strain evidence="2 3">SM1502</strain>
    </source>
</reference>
<dbReference type="PROSITE" id="PS51257">
    <property type="entry name" value="PROKAR_LIPOPROTEIN"/>
    <property type="match status" value="1"/>
</dbReference>
<dbReference type="Gene3D" id="3.40.50.1980">
    <property type="entry name" value="Nitrogenase molybdenum iron protein domain"/>
    <property type="match status" value="2"/>
</dbReference>
<dbReference type="AlphaFoldDB" id="A0A345HAL3"/>
<dbReference type="PANTHER" id="PTHR30535:SF4">
    <property type="entry name" value="HEMIN-BINDING PERIPLASMIC PROTEIN HMUT"/>
    <property type="match status" value="1"/>
</dbReference>
<evidence type="ECO:0000313" key="2">
    <source>
        <dbReference type="EMBL" id="AXG73623.1"/>
    </source>
</evidence>
<dbReference type="RefSeq" id="WP_114677383.1">
    <property type="nucleotide sequence ID" value="NZ_CP031188.1"/>
</dbReference>
<dbReference type="KEGG" id="fat:DVK85_05010"/>
<dbReference type="PANTHER" id="PTHR30535">
    <property type="entry name" value="VITAMIN B12-BINDING PROTEIN"/>
    <property type="match status" value="1"/>
</dbReference>
<dbReference type="EMBL" id="CP031188">
    <property type="protein sequence ID" value="AXG73623.1"/>
    <property type="molecule type" value="Genomic_DNA"/>
</dbReference>
<name>A0A345HAL3_9FLAO</name>
<evidence type="ECO:0000313" key="3">
    <source>
        <dbReference type="Proteomes" id="UP000253951"/>
    </source>
</evidence>
<dbReference type="InterPro" id="IPR002491">
    <property type="entry name" value="ABC_transptr_periplasmic_BD"/>
</dbReference>
<keyword evidence="3" id="KW-1185">Reference proteome</keyword>
<feature type="domain" description="Fe/B12 periplasmic-binding" evidence="1">
    <location>
        <begin position="43"/>
        <end position="293"/>
    </location>
</feature>
<dbReference type="Proteomes" id="UP000253951">
    <property type="component" value="Chromosome"/>
</dbReference>
<gene>
    <name evidence="2" type="ORF">DVK85_05010</name>
</gene>